<feature type="compositionally biased region" description="Low complexity" evidence="1">
    <location>
        <begin position="190"/>
        <end position="200"/>
    </location>
</feature>
<gene>
    <name evidence="3" type="ORF">Q8A49_21370</name>
</gene>
<evidence type="ECO:0000313" key="4">
    <source>
        <dbReference type="Proteomes" id="UP001348641"/>
    </source>
</evidence>
<proteinExistence type="predicted"/>
<evidence type="ECO:0000313" key="3">
    <source>
        <dbReference type="EMBL" id="MEE2053056.1"/>
    </source>
</evidence>
<dbReference type="InterPro" id="IPR019554">
    <property type="entry name" value="Soluble_ligand-bd"/>
</dbReference>
<feature type="compositionally biased region" description="Low complexity" evidence="1">
    <location>
        <begin position="65"/>
        <end position="86"/>
    </location>
</feature>
<feature type="domain" description="Helix-hairpin-helix DNA-binding motif class 1" evidence="2">
    <location>
        <begin position="543"/>
        <end position="562"/>
    </location>
</feature>
<dbReference type="Gene3D" id="1.10.150.320">
    <property type="entry name" value="Photosystem II 12 kDa extrinsic protein"/>
    <property type="match status" value="1"/>
</dbReference>
<name>A0ABU7KUS3_9ACTN</name>
<evidence type="ECO:0000259" key="2">
    <source>
        <dbReference type="SMART" id="SM00278"/>
    </source>
</evidence>
<reference evidence="3 4" key="1">
    <citation type="submission" date="2023-07" db="EMBL/GenBank/DDBJ databases">
        <authorList>
            <person name="Girao M."/>
            <person name="Carvalho M.F."/>
        </authorList>
    </citation>
    <scope>NUCLEOTIDE SEQUENCE [LARGE SCALE GENOMIC DNA]</scope>
    <source>
        <strain evidence="3 4">66/93</strain>
    </source>
</reference>
<dbReference type="InterPro" id="IPR051675">
    <property type="entry name" value="Endo/Exo/Phosphatase_dom_1"/>
</dbReference>
<accession>A0ABU7KUS3</accession>
<dbReference type="EMBL" id="JAUUCC010000060">
    <property type="protein sequence ID" value="MEE2053056.1"/>
    <property type="molecule type" value="Genomic_DNA"/>
</dbReference>
<organism evidence="3 4">
    <name type="scientific">Nocardiopsis tropica</name>
    <dbReference type="NCBI Taxonomy" id="109330"/>
    <lineage>
        <taxon>Bacteria</taxon>
        <taxon>Bacillati</taxon>
        <taxon>Actinomycetota</taxon>
        <taxon>Actinomycetes</taxon>
        <taxon>Streptosporangiales</taxon>
        <taxon>Nocardiopsidaceae</taxon>
        <taxon>Nocardiopsis</taxon>
    </lineage>
</organism>
<dbReference type="Gene3D" id="3.10.560.10">
    <property type="entry name" value="Outer membrane lipoprotein wza domain like"/>
    <property type="match status" value="1"/>
</dbReference>
<evidence type="ECO:0000256" key="1">
    <source>
        <dbReference type="SAM" id="MobiDB-lite"/>
    </source>
</evidence>
<protein>
    <submittedName>
        <fullName evidence="3">Helix-hairpin-helix domain-containing protein</fullName>
    </submittedName>
</protein>
<feature type="region of interest" description="Disordered" evidence="1">
    <location>
        <begin position="1"/>
        <end position="356"/>
    </location>
</feature>
<dbReference type="InterPro" id="IPR003583">
    <property type="entry name" value="Hlx-hairpin-Hlx_DNA-bd_motif"/>
</dbReference>
<dbReference type="Pfam" id="PF12836">
    <property type="entry name" value="HHH_3"/>
    <property type="match status" value="1"/>
</dbReference>
<dbReference type="Proteomes" id="UP001348641">
    <property type="component" value="Unassembled WGS sequence"/>
</dbReference>
<dbReference type="Pfam" id="PF10531">
    <property type="entry name" value="SLBB"/>
    <property type="match status" value="1"/>
</dbReference>
<feature type="compositionally biased region" description="Gly residues" evidence="1">
    <location>
        <begin position="422"/>
        <end position="431"/>
    </location>
</feature>
<dbReference type="RefSeq" id="WP_330160030.1">
    <property type="nucleotide sequence ID" value="NZ_JAUUCC010000060.1"/>
</dbReference>
<feature type="compositionally biased region" description="Basic residues" evidence="1">
    <location>
        <begin position="1"/>
        <end position="11"/>
    </location>
</feature>
<dbReference type="InterPro" id="IPR010994">
    <property type="entry name" value="RuvA_2-like"/>
</dbReference>
<feature type="domain" description="Helix-hairpin-helix DNA-binding motif class 1" evidence="2">
    <location>
        <begin position="573"/>
        <end position="592"/>
    </location>
</feature>
<feature type="compositionally biased region" description="Basic and acidic residues" evidence="1">
    <location>
        <begin position="292"/>
        <end position="311"/>
    </location>
</feature>
<comment type="caution">
    <text evidence="3">The sequence shown here is derived from an EMBL/GenBank/DDBJ whole genome shotgun (WGS) entry which is preliminary data.</text>
</comment>
<dbReference type="PANTHER" id="PTHR21180:SF32">
    <property type="entry name" value="ENDONUCLEASE_EXONUCLEASE_PHOSPHATASE FAMILY DOMAIN-CONTAINING PROTEIN 1"/>
    <property type="match status" value="1"/>
</dbReference>
<dbReference type="SMART" id="SM00278">
    <property type="entry name" value="HhH1"/>
    <property type="match status" value="2"/>
</dbReference>
<sequence>MTAPRRPRRHPSVPDQQARLRALTLDSSPTARRLRARIPRPPLDPLPPGFPAPAPAARPGGGVTPPGARTARGPTAGALTAPARDASPPPAAPGLPGAPRHAVPAPTAGDVRPDGPPVPIAPYAVGGAGSEVPYRPQVPGRKAPPGHRAPPGRGATPRVWPERHHEDTVAVPPAPVPPACGQPAPGGDGAARPDPRAAGPFGERPPGEAVPCRRSAVPDRHRTGADREEGARRRTVVRERYREEPAPGAGTRREDGSASHGPGPGRTSRGPAPRASDGPLRRTPDDSAGAPADRRSHDAVRDVPADREERGAGAPGPDPADRVPDPAGPWAEPDEERGRHRRGPRPPSGYTEFVPEPPGAFLERLARRWPPHATLSRRSVLALVAVGALAVTAVLVLHDRPATVRAPEMVAQAASAPAEGDPAGGNTGDPAGGDDPSGAVPPDGPAQADTDADLVVHVGGEVADPGLYTLPAGSRVADAVEEAGGALPDADLDLLNLARALVDGEQVLVGVPQPPGAAGAGTAGSGAAAGTEALVDVNRADSALLETLPGVGPVIARNIIEHREANGPFSSVDELLDVDRIGEKVLADLAPHATAG</sequence>
<feature type="compositionally biased region" description="Low complexity" evidence="1">
    <location>
        <begin position="149"/>
        <end position="158"/>
    </location>
</feature>
<dbReference type="PANTHER" id="PTHR21180">
    <property type="entry name" value="ENDONUCLEASE/EXONUCLEASE/PHOSPHATASE FAMILY DOMAIN-CONTAINING PROTEIN 1"/>
    <property type="match status" value="1"/>
</dbReference>
<feature type="region of interest" description="Disordered" evidence="1">
    <location>
        <begin position="410"/>
        <end position="450"/>
    </location>
</feature>
<feature type="compositionally biased region" description="Basic and acidic residues" evidence="1">
    <location>
        <begin position="216"/>
        <end position="257"/>
    </location>
</feature>
<dbReference type="SUPFAM" id="SSF47781">
    <property type="entry name" value="RuvA domain 2-like"/>
    <property type="match status" value="1"/>
</dbReference>
<feature type="compositionally biased region" description="Pro residues" evidence="1">
    <location>
        <begin position="39"/>
        <end position="56"/>
    </location>
</feature>